<organism evidence="1 2">
    <name type="scientific">Dyella dinghuensis</name>
    <dbReference type="NCBI Taxonomy" id="1920169"/>
    <lineage>
        <taxon>Bacteria</taxon>
        <taxon>Pseudomonadati</taxon>
        <taxon>Pseudomonadota</taxon>
        <taxon>Gammaproteobacteria</taxon>
        <taxon>Lysobacterales</taxon>
        <taxon>Rhodanobacteraceae</taxon>
        <taxon>Dyella</taxon>
    </lineage>
</organism>
<dbReference type="EMBL" id="RYZR01000005">
    <property type="protein sequence ID" value="RUL64391.1"/>
    <property type="molecule type" value="Genomic_DNA"/>
</dbReference>
<sequence length="268" mass="31405">MGDSSWSSAIYEGTVTHRRYAPRAHAFSYRMAQLYLDLDEVDRVFDRRLFWSVNRRNFVEWRRADYLGPSDIPLAEAVRQRVREQTGRTIAGPIRMLTHLRYAGHIFNPVTFYYCFEPDGSTLDCVVAEITNTPWRERHAYALSVNDAQTHGRAFHWDIAKSFHVSPFMPMDRRYHWRFTAPAHDLLVHMKVLEAERLDFDATLSLARQPINGRSLARVLWRYPLMTVQVVTAIHWQALRLWLKRNPVHDHPARSAHATAAPRLRDTL</sequence>
<keyword evidence="2" id="KW-1185">Reference proteome</keyword>
<evidence type="ECO:0000313" key="2">
    <source>
        <dbReference type="Proteomes" id="UP000267077"/>
    </source>
</evidence>
<comment type="caution">
    <text evidence="1">The sequence shown here is derived from an EMBL/GenBank/DDBJ whole genome shotgun (WGS) entry which is preliminary data.</text>
</comment>
<accession>A0A3S0RTS5</accession>
<dbReference type="AlphaFoldDB" id="A0A3S0RTS5"/>
<protein>
    <submittedName>
        <fullName evidence="1">DUF1365 domain-containing protein</fullName>
    </submittedName>
</protein>
<gene>
    <name evidence="1" type="ORF">EKH79_10175</name>
</gene>
<dbReference type="InterPro" id="IPR010775">
    <property type="entry name" value="DUF1365"/>
</dbReference>
<evidence type="ECO:0000313" key="1">
    <source>
        <dbReference type="EMBL" id="RUL64391.1"/>
    </source>
</evidence>
<dbReference type="OrthoDB" id="9778801at2"/>
<reference evidence="1 2" key="1">
    <citation type="submission" date="2018-12" db="EMBL/GenBank/DDBJ databases">
        <title>Dyella dinghuensis sp. nov. DHOA06 and Dyella choica sp. nov. 4M-K27, isolated from forest soil.</title>
        <authorList>
            <person name="Qiu L.-H."/>
            <person name="Gao Z.-H."/>
        </authorList>
    </citation>
    <scope>NUCLEOTIDE SEQUENCE [LARGE SCALE GENOMIC DNA]</scope>
    <source>
        <strain evidence="1 2">DHOA06</strain>
    </source>
</reference>
<proteinExistence type="predicted"/>
<dbReference type="PANTHER" id="PTHR33973:SF4">
    <property type="entry name" value="OS07G0153300 PROTEIN"/>
    <property type="match status" value="1"/>
</dbReference>
<dbReference type="RefSeq" id="WP_126673671.1">
    <property type="nucleotide sequence ID" value="NZ_RYZR01000005.1"/>
</dbReference>
<dbReference type="Pfam" id="PF07103">
    <property type="entry name" value="DUF1365"/>
    <property type="match status" value="1"/>
</dbReference>
<name>A0A3S0RTS5_9GAMM</name>
<dbReference type="PANTHER" id="PTHR33973">
    <property type="entry name" value="OS07G0153300 PROTEIN"/>
    <property type="match status" value="1"/>
</dbReference>
<dbReference type="Proteomes" id="UP000267077">
    <property type="component" value="Unassembled WGS sequence"/>
</dbReference>